<feature type="transmembrane region" description="Helical" evidence="4">
    <location>
        <begin position="530"/>
        <end position="550"/>
    </location>
</feature>
<dbReference type="InterPro" id="IPR029044">
    <property type="entry name" value="Nucleotide-diphossugar_trans"/>
</dbReference>
<evidence type="ECO:0000256" key="1">
    <source>
        <dbReference type="ARBA" id="ARBA00006739"/>
    </source>
</evidence>
<organism evidence="6 7">
    <name type="scientific">Mucilaginibacter pankratovii</name>
    <dbReference type="NCBI Taxonomy" id="2772110"/>
    <lineage>
        <taxon>Bacteria</taxon>
        <taxon>Pseudomonadati</taxon>
        <taxon>Bacteroidota</taxon>
        <taxon>Sphingobacteriia</taxon>
        <taxon>Sphingobacteriales</taxon>
        <taxon>Sphingobacteriaceae</taxon>
        <taxon>Mucilaginibacter</taxon>
    </lineage>
</organism>
<keyword evidence="7" id="KW-1185">Reference proteome</keyword>
<dbReference type="SUPFAM" id="SSF53448">
    <property type="entry name" value="Nucleotide-diphospho-sugar transferases"/>
    <property type="match status" value="1"/>
</dbReference>
<dbReference type="Gene3D" id="3.30.300.160">
    <property type="entry name" value="Type II secretion system, protein E, N-terminal domain"/>
    <property type="match status" value="1"/>
</dbReference>
<dbReference type="Gene3D" id="3.90.550.10">
    <property type="entry name" value="Spore Coat Polysaccharide Biosynthesis Protein SpsA, Chain A"/>
    <property type="match status" value="1"/>
</dbReference>
<dbReference type="PANTHER" id="PTHR43630:SF1">
    <property type="entry name" value="POLY-BETA-1,6-N-ACETYL-D-GLUCOSAMINE SYNTHASE"/>
    <property type="match status" value="1"/>
</dbReference>
<proteinExistence type="inferred from homology"/>
<accession>A0ABR7WZ48</accession>
<keyword evidence="2" id="KW-0328">Glycosyltransferase</keyword>
<gene>
    <name evidence="6" type="ORF">IDJ77_27360</name>
</gene>
<keyword evidence="4" id="KW-1133">Transmembrane helix</keyword>
<feature type="transmembrane region" description="Helical" evidence="4">
    <location>
        <begin position="158"/>
        <end position="183"/>
    </location>
</feature>
<comment type="similarity">
    <text evidence="1">Belongs to the glycosyltransferase 2 family.</text>
</comment>
<dbReference type="PANTHER" id="PTHR43630">
    <property type="entry name" value="POLY-BETA-1,6-N-ACETYL-D-GLUCOSAMINE SYNTHASE"/>
    <property type="match status" value="1"/>
</dbReference>
<dbReference type="Proteomes" id="UP000606600">
    <property type="component" value="Unassembled WGS sequence"/>
</dbReference>
<evidence type="ECO:0000313" key="6">
    <source>
        <dbReference type="EMBL" id="MBD1367557.1"/>
    </source>
</evidence>
<feature type="transmembrane region" description="Helical" evidence="4">
    <location>
        <begin position="189"/>
        <end position="212"/>
    </location>
</feature>
<dbReference type="SUPFAM" id="SSF160246">
    <property type="entry name" value="EspE N-terminal domain-like"/>
    <property type="match status" value="1"/>
</dbReference>
<evidence type="ECO:0000256" key="2">
    <source>
        <dbReference type="ARBA" id="ARBA00022676"/>
    </source>
</evidence>
<dbReference type="InterPro" id="IPR007831">
    <property type="entry name" value="T2SS_GspE_N"/>
</dbReference>
<feature type="domain" description="Type II secretion system protein GspE N-terminal" evidence="5">
    <location>
        <begin position="55"/>
        <end position="134"/>
    </location>
</feature>
<evidence type="ECO:0000259" key="5">
    <source>
        <dbReference type="Pfam" id="PF05157"/>
    </source>
</evidence>
<dbReference type="Pfam" id="PF13641">
    <property type="entry name" value="Glyco_tranf_2_3"/>
    <property type="match status" value="1"/>
</dbReference>
<dbReference type="InterPro" id="IPR037257">
    <property type="entry name" value="T2SS_E_N_sf"/>
</dbReference>
<dbReference type="RefSeq" id="WP_191192190.1">
    <property type="nucleotide sequence ID" value="NZ_JACWMY010000023.1"/>
</dbReference>
<sequence length="612" mass="70655">MSIPELLVKDGFITATDRKKIDTYSSESGLSFIKIALSFGYISRKNYERSLNQAGIDFAEIREMEYDQAVLDKTDLAFANEHLALPLRIENGKVVTVMANPDDELFKDFIRFTYDLEPHVIVASDLDIIWLSNKLIGDKYLKSSVFELLKRDPDSSAVVTFSSAQLVFIFVLIGLVAVGLVLSFKNTSIILNVIISSFFLVAIIFKLFLALVGSRFELHQAVTKEELKLVFDEELPIYTILLPVYKEDKLIKKLIWNLQAIDYPRHKLDVKLLIEEDDDKTLNAVRNLDFPAIFEVIVVPFHMPKTKPKACNYGLHFARGKYLTIYDAEDIPDTDQLKKVVSLFGKLPSEYICVQSALNYFNRNENFLTRMFTLEYSYWFDYMLPGLDTLDIPIPLGGTSNHFKLQELVDLGAWDPFNVTEDADLGVRAYAKGHKIAIINSTTYEEANNEPFNWIRQRSRWIKGYMQTYLVHMRDPAKLIKKIGWKGFLGFNFFIGATPVIFLVYPLLLTFFICYIVFDLSSIRTLFPDWVLFMSIFNLMVGNILMIYVNMMAVFKRRYYELILFAIANPIYWLMHSISAYKGLYQLITNPFYWEKTNHGLSKVNNPTNVVK</sequence>
<dbReference type="CDD" id="cd06427">
    <property type="entry name" value="CESA_like_2"/>
    <property type="match status" value="1"/>
</dbReference>
<feature type="transmembrane region" description="Helical" evidence="4">
    <location>
        <begin position="488"/>
        <end position="518"/>
    </location>
</feature>
<evidence type="ECO:0000256" key="4">
    <source>
        <dbReference type="SAM" id="Phobius"/>
    </source>
</evidence>
<evidence type="ECO:0000313" key="7">
    <source>
        <dbReference type="Proteomes" id="UP000606600"/>
    </source>
</evidence>
<keyword evidence="3" id="KW-0808">Transferase</keyword>
<dbReference type="Pfam" id="PF05157">
    <property type="entry name" value="MshEN"/>
    <property type="match status" value="1"/>
</dbReference>
<dbReference type="EMBL" id="JACWMY010000023">
    <property type="protein sequence ID" value="MBD1367557.1"/>
    <property type="molecule type" value="Genomic_DNA"/>
</dbReference>
<keyword evidence="4" id="KW-0472">Membrane</keyword>
<evidence type="ECO:0000256" key="3">
    <source>
        <dbReference type="ARBA" id="ARBA00022679"/>
    </source>
</evidence>
<keyword evidence="4" id="KW-0812">Transmembrane</keyword>
<comment type="caution">
    <text evidence="6">The sequence shown here is derived from an EMBL/GenBank/DDBJ whole genome shotgun (WGS) entry which is preliminary data.</text>
</comment>
<feature type="transmembrane region" description="Helical" evidence="4">
    <location>
        <begin position="562"/>
        <end position="581"/>
    </location>
</feature>
<name>A0ABR7WZ48_9SPHI</name>
<protein>
    <submittedName>
        <fullName evidence="6">Glycosyltransferase</fullName>
    </submittedName>
</protein>
<reference evidence="6 7" key="1">
    <citation type="submission" date="2020-09" db="EMBL/GenBank/DDBJ databases">
        <title>Novel species of Mucilaginibacter isolated from a glacier on the Tibetan Plateau.</title>
        <authorList>
            <person name="Liu Q."/>
            <person name="Xin Y.-H."/>
        </authorList>
    </citation>
    <scope>NUCLEOTIDE SEQUENCE [LARGE SCALE GENOMIC DNA]</scope>
    <source>
        <strain evidence="6 7">ZT4R22</strain>
    </source>
</reference>